<evidence type="ECO:0000313" key="2">
    <source>
        <dbReference type="Proteomes" id="UP001055072"/>
    </source>
</evidence>
<name>A0ACB8UE27_9APHY</name>
<reference evidence="1" key="1">
    <citation type="journal article" date="2021" name="Environ. Microbiol.">
        <title>Gene family expansions and transcriptome signatures uncover fungal adaptations to wood decay.</title>
        <authorList>
            <person name="Hage H."/>
            <person name="Miyauchi S."/>
            <person name="Viragh M."/>
            <person name="Drula E."/>
            <person name="Min B."/>
            <person name="Chaduli D."/>
            <person name="Navarro D."/>
            <person name="Favel A."/>
            <person name="Norest M."/>
            <person name="Lesage-Meessen L."/>
            <person name="Balint B."/>
            <person name="Merenyi Z."/>
            <person name="de Eugenio L."/>
            <person name="Morin E."/>
            <person name="Martinez A.T."/>
            <person name="Baldrian P."/>
            <person name="Stursova M."/>
            <person name="Martinez M.J."/>
            <person name="Novotny C."/>
            <person name="Magnuson J.K."/>
            <person name="Spatafora J.W."/>
            <person name="Maurice S."/>
            <person name="Pangilinan J."/>
            <person name="Andreopoulos W."/>
            <person name="LaButti K."/>
            <person name="Hundley H."/>
            <person name="Na H."/>
            <person name="Kuo A."/>
            <person name="Barry K."/>
            <person name="Lipzen A."/>
            <person name="Henrissat B."/>
            <person name="Riley R."/>
            <person name="Ahrendt S."/>
            <person name="Nagy L.G."/>
            <person name="Grigoriev I.V."/>
            <person name="Martin F."/>
            <person name="Rosso M.N."/>
        </authorList>
    </citation>
    <scope>NUCLEOTIDE SEQUENCE</scope>
    <source>
        <strain evidence="1">CBS 384.51</strain>
    </source>
</reference>
<comment type="caution">
    <text evidence="1">The sequence shown here is derived from an EMBL/GenBank/DDBJ whole genome shotgun (WGS) entry which is preliminary data.</text>
</comment>
<gene>
    <name evidence="1" type="ORF">BDY19DRAFT_494040</name>
</gene>
<sequence>MPSRNDPANSALYTQLHRRMVESGEWDRLSTIFSQRLTETGWVDDVHHRSKEIARSAGSEPGKTVRQIMTDVQEYAEGSVPASVRQGLMALIRQYLDSQIDK</sequence>
<accession>A0ACB8UE27</accession>
<evidence type="ECO:0000313" key="1">
    <source>
        <dbReference type="EMBL" id="KAI0092597.1"/>
    </source>
</evidence>
<organism evidence="1 2">
    <name type="scientific">Irpex rosettiformis</name>
    <dbReference type="NCBI Taxonomy" id="378272"/>
    <lineage>
        <taxon>Eukaryota</taxon>
        <taxon>Fungi</taxon>
        <taxon>Dikarya</taxon>
        <taxon>Basidiomycota</taxon>
        <taxon>Agaricomycotina</taxon>
        <taxon>Agaricomycetes</taxon>
        <taxon>Polyporales</taxon>
        <taxon>Irpicaceae</taxon>
        <taxon>Irpex</taxon>
    </lineage>
</organism>
<dbReference type="EMBL" id="MU274903">
    <property type="protein sequence ID" value="KAI0092597.1"/>
    <property type="molecule type" value="Genomic_DNA"/>
</dbReference>
<dbReference type="Proteomes" id="UP001055072">
    <property type="component" value="Unassembled WGS sequence"/>
</dbReference>
<protein>
    <submittedName>
        <fullName evidence="1">Transcription factor e(Y)2-domain-containing protein</fullName>
    </submittedName>
</protein>
<proteinExistence type="predicted"/>
<keyword evidence="2" id="KW-1185">Reference proteome</keyword>